<dbReference type="PANTHER" id="PTHR33154">
    <property type="entry name" value="TRANSCRIPTIONAL REGULATOR, ARSR FAMILY"/>
    <property type="match status" value="1"/>
</dbReference>
<sequence length="167" mass="20105">MMREKSTEERNMEVILDVMGCKTRREIINLLREEPRFVSEISKELDIGQKAIIEHLRAMEEAGILSSFFRKIERGRPRKYYDISRDIHISITINRNNFRVDVVDDLLQRKQLPPGDEWSRLLNLENKIRNGQWEAIEELKNLIRLYDHLKKRAEDLLREAEMRRKMD</sequence>
<dbReference type="PaxDb" id="79929-MTBMA_c16730"/>
<dbReference type="GeneID" id="41327194"/>
<dbReference type="InterPro" id="IPR011991">
    <property type="entry name" value="ArsR-like_HTH"/>
</dbReference>
<keyword evidence="1" id="KW-0805">Transcription regulation</keyword>
<dbReference type="OrthoDB" id="9623at2157"/>
<dbReference type="KEGG" id="mmg:MTBMA_c16730"/>
<keyword evidence="2" id="KW-0238">DNA-binding</keyword>
<gene>
    <name evidence="5" type="ordered locus">MTBMA_c16730</name>
</gene>
<accession>D9PYE8</accession>
<protein>
    <submittedName>
        <fullName evidence="5">Predicted transcriptional regulator</fullName>
    </submittedName>
</protein>
<reference key="1">
    <citation type="submission" date="2009-08" db="EMBL/GenBank/DDBJ databases">
        <title>The genome sequence of Methanothermobacter marburgensis.</title>
        <authorList>
            <person name="Kaster A."/>
            <person name="Seedorf H."/>
            <person name="Goenrich M."/>
            <person name="Wiezer A."/>
            <person name="Liesegang H."/>
            <person name="Thauer R."/>
            <person name="Gottschalk G."/>
        </authorList>
    </citation>
    <scope>NUCLEOTIDE SEQUENCE</scope>
    <source>
        <strain>Marburg</strain>
    </source>
</reference>
<dbReference type="SMART" id="SM00418">
    <property type="entry name" value="HTH_ARSR"/>
    <property type="match status" value="1"/>
</dbReference>
<feature type="domain" description="HTH arsR-type" evidence="4">
    <location>
        <begin position="14"/>
        <end position="96"/>
    </location>
</feature>
<dbReference type="GeneID" id="9705384"/>
<dbReference type="GO" id="GO:0003700">
    <property type="term" value="F:DNA-binding transcription factor activity"/>
    <property type="evidence" value="ECO:0007669"/>
    <property type="project" value="InterPro"/>
</dbReference>
<dbReference type="PATRIC" id="fig|79929.8.peg.1616"/>
<evidence type="ECO:0000259" key="4">
    <source>
        <dbReference type="SMART" id="SM00418"/>
    </source>
</evidence>
<dbReference type="InterPro" id="IPR001845">
    <property type="entry name" value="HTH_ArsR_DNA-bd_dom"/>
</dbReference>
<dbReference type="InterPro" id="IPR051081">
    <property type="entry name" value="HTH_MetalResp_TranReg"/>
</dbReference>
<keyword evidence="3" id="KW-0804">Transcription</keyword>
<dbReference type="PANTHER" id="PTHR33154:SF33">
    <property type="entry name" value="TRANSCRIPTIONAL REPRESSOR SDPR"/>
    <property type="match status" value="1"/>
</dbReference>
<evidence type="ECO:0000256" key="1">
    <source>
        <dbReference type="ARBA" id="ARBA00023015"/>
    </source>
</evidence>
<proteinExistence type="predicted"/>
<evidence type="ECO:0000256" key="3">
    <source>
        <dbReference type="ARBA" id="ARBA00023163"/>
    </source>
</evidence>
<dbReference type="Pfam" id="PF01022">
    <property type="entry name" value="HTH_5"/>
    <property type="match status" value="1"/>
</dbReference>
<evidence type="ECO:0000256" key="2">
    <source>
        <dbReference type="ARBA" id="ARBA00023125"/>
    </source>
</evidence>
<dbReference type="InterPro" id="IPR036388">
    <property type="entry name" value="WH-like_DNA-bd_sf"/>
</dbReference>
<evidence type="ECO:0000313" key="6">
    <source>
        <dbReference type="Proteomes" id="UP000000345"/>
    </source>
</evidence>
<keyword evidence="6" id="KW-1185">Reference proteome</keyword>
<dbReference type="CDD" id="cd00090">
    <property type="entry name" value="HTH_ARSR"/>
    <property type="match status" value="1"/>
</dbReference>
<dbReference type="Proteomes" id="UP000000345">
    <property type="component" value="Chromosome"/>
</dbReference>
<dbReference type="Gene3D" id="1.10.10.10">
    <property type="entry name" value="Winged helix-like DNA-binding domain superfamily/Winged helix DNA-binding domain"/>
    <property type="match status" value="1"/>
</dbReference>
<evidence type="ECO:0000313" key="5">
    <source>
        <dbReference type="EMBL" id="ADL59246.1"/>
    </source>
</evidence>
<dbReference type="EMBL" id="CP001710">
    <property type="protein sequence ID" value="ADL59246.1"/>
    <property type="molecule type" value="Genomic_DNA"/>
</dbReference>
<name>D9PYE8_METTM</name>
<dbReference type="HOGENOM" id="CLU_090889_1_0_2"/>
<dbReference type="SUPFAM" id="SSF46785">
    <property type="entry name" value="Winged helix' DNA-binding domain"/>
    <property type="match status" value="1"/>
</dbReference>
<dbReference type="GO" id="GO:0003677">
    <property type="term" value="F:DNA binding"/>
    <property type="evidence" value="ECO:0007669"/>
    <property type="project" value="UniProtKB-KW"/>
</dbReference>
<dbReference type="STRING" id="79929.MTBMA_c16730"/>
<reference evidence="5 6" key="2">
    <citation type="journal article" date="2010" name="J. Bacteriol.">
        <title>Complete genome sequence of Methanothermobacter marburgensis, a methanoarchaeon model organism.</title>
        <authorList>
            <person name="Liesegang H."/>
            <person name="Kaster A.K."/>
            <person name="Wiezer A."/>
            <person name="Goenrich M."/>
            <person name="Wollherr A."/>
            <person name="Seedorf H."/>
            <person name="Gottschalk G."/>
            <person name="Thauer R.K."/>
        </authorList>
    </citation>
    <scope>NUCLEOTIDE SEQUENCE [LARGE SCALE GENOMIC DNA]</scope>
    <source>
        <strain evidence="6">ATCC BAA-927 / DSM 2133 / JCM 14651 / NBRC 100331 / OCM 82 / Marburg</strain>
    </source>
</reference>
<dbReference type="InterPro" id="IPR036390">
    <property type="entry name" value="WH_DNA-bd_sf"/>
</dbReference>
<dbReference type="RefSeq" id="WP_013296456.1">
    <property type="nucleotide sequence ID" value="NC_014408.1"/>
</dbReference>
<dbReference type="AlphaFoldDB" id="D9PYE8"/>
<organism evidence="5 6">
    <name type="scientific">Methanothermobacter marburgensis (strain ATCC BAA-927 / DSM 2133 / JCM 14651 / NBRC 100331 / OCM 82 / Marburg)</name>
    <name type="common">Methanobacterium thermoautotrophicum</name>
    <dbReference type="NCBI Taxonomy" id="79929"/>
    <lineage>
        <taxon>Archaea</taxon>
        <taxon>Methanobacteriati</taxon>
        <taxon>Methanobacteriota</taxon>
        <taxon>Methanomada group</taxon>
        <taxon>Methanobacteria</taxon>
        <taxon>Methanobacteriales</taxon>
        <taxon>Methanobacteriaceae</taxon>
        <taxon>Methanothermobacter</taxon>
    </lineage>
</organism>